<name>A0A5M9M9U2_9EURO</name>
<dbReference type="OrthoDB" id="5949865at2759"/>
<dbReference type="Proteomes" id="UP000324241">
    <property type="component" value="Unassembled WGS sequence"/>
</dbReference>
<dbReference type="AlphaFoldDB" id="A0A5M9M9U2"/>
<proteinExistence type="inferred from homology"/>
<organism evidence="4 5">
    <name type="scientific">Aspergillus tanneri</name>
    <dbReference type="NCBI Taxonomy" id="1220188"/>
    <lineage>
        <taxon>Eukaryota</taxon>
        <taxon>Fungi</taxon>
        <taxon>Dikarya</taxon>
        <taxon>Ascomycota</taxon>
        <taxon>Pezizomycotina</taxon>
        <taxon>Eurotiomycetes</taxon>
        <taxon>Eurotiomycetidae</taxon>
        <taxon>Eurotiales</taxon>
        <taxon>Aspergillaceae</taxon>
        <taxon>Aspergillus</taxon>
        <taxon>Aspergillus subgen. Circumdati</taxon>
    </lineage>
</organism>
<dbReference type="EMBL" id="QUQM01000005">
    <property type="protein sequence ID" value="KAA8643802.1"/>
    <property type="molecule type" value="Genomic_DNA"/>
</dbReference>
<dbReference type="GeneID" id="54333277"/>
<evidence type="ECO:0000313" key="4">
    <source>
        <dbReference type="EMBL" id="KAA8643802.1"/>
    </source>
</evidence>
<dbReference type="RefSeq" id="XP_033423163.1">
    <property type="nucleotide sequence ID" value="XM_033575145.1"/>
</dbReference>
<evidence type="ECO:0000256" key="3">
    <source>
        <dbReference type="SAM" id="MobiDB-lite"/>
    </source>
</evidence>
<protein>
    <recommendedName>
        <fullName evidence="2">mRNA stability protein</fullName>
    </recommendedName>
</protein>
<evidence type="ECO:0000256" key="1">
    <source>
        <dbReference type="ARBA" id="ARBA00010520"/>
    </source>
</evidence>
<dbReference type="Pfam" id="PF04667">
    <property type="entry name" value="Endosulfine"/>
    <property type="match status" value="1"/>
</dbReference>
<gene>
    <name evidence="4" type="ORF">ATNIH1004_010576</name>
</gene>
<dbReference type="InterPro" id="IPR006760">
    <property type="entry name" value="Endosulphine"/>
</dbReference>
<accession>A0A5M9M9U2</accession>
<comment type="function">
    <text evidence="2">Plays an essential role in initiation of the G0 program by preventing the degradation of specific nutrient-regulated mRNAs via the 5'-3' mRNA decay pathway.</text>
</comment>
<sequence length="123" mass="13697">MGSEQNKPLSEDERRLFRTYGRLPHGGGMLRQQCKERKYFDSGDFALSSAHTTTSNGAIRTGTAHPVRETISHPNAPVPSTSNVNKDANKDLYDKESPKEEVAESSLRAQTDFDENSQTPRES</sequence>
<comment type="caution">
    <text evidence="4">The sequence shown here is derived from an EMBL/GenBank/DDBJ whole genome shotgun (WGS) entry which is preliminary data.</text>
</comment>
<evidence type="ECO:0000313" key="5">
    <source>
        <dbReference type="Proteomes" id="UP000324241"/>
    </source>
</evidence>
<evidence type="ECO:0000256" key="2">
    <source>
        <dbReference type="RuleBase" id="RU363120"/>
    </source>
</evidence>
<reference evidence="4 5" key="1">
    <citation type="submission" date="2019-08" db="EMBL/GenBank/DDBJ databases">
        <title>The genome sequence of a newly discovered highly antifungal drug resistant Aspergillus species, Aspergillus tanneri NIH 1004.</title>
        <authorList>
            <person name="Mounaud S."/>
            <person name="Singh I."/>
            <person name="Joardar V."/>
            <person name="Pakala S."/>
            <person name="Pakala S."/>
            <person name="Venepally P."/>
            <person name="Chung J.K."/>
            <person name="Losada L."/>
            <person name="Nierman W.C."/>
        </authorList>
    </citation>
    <scope>NUCLEOTIDE SEQUENCE [LARGE SCALE GENOMIC DNA]</scope>
    <source>
        <strain evidence="4 5">NIH1004</strain>
    </source>
</reference>
<feature type="region of interest" description="Disordered" evidence="3">
    <location>
        <begin position="50"/>
        <end position="123"/>
    </location>
</feature>
<comment type="similarity">
    <text evidence="1 2">Belongs to the endosulfine family.</text>
</comment>
<feature type="region of interest" description="Disordered" evidence="3">
    <location>
        <begin position="1"/>
        <end position="29"/>
    </location>
</feature>
<feature type="compositionally biased region" description="Basic and acidic residues" evidence="3">
    <location>
        <begin position="87"/>
        <end position="102"/>
    </location>
</feature>